<sequence length="292" mass="30646">MNEHNTSYSALGGIITAILTPIRADLSIDTDRLVDHARDLLARGGSRISTFGSTGEGVAFSSPEKREAVAALLAAGIRPDQLLPAIMTSSVGTAAQELSDLAALGCRDILVLPPYYYGNPQLDGLVSFYEAVYERAGRPDVRLVLYNIPALSGVTVTHELVRALQAGKGAPIAGVKDSTGNIQSGLAYVRAFPELAIFTGDDRVLPHLLVAGGAGMIGGLPNLYVQDIVSLYRDPTGPDAAALAALAAERIAQIDATGGILALKAGLAEQRRDDSWRRCMPPLDGAFRAGAR</sequence>
<name>A0A5B9DNM4_9HYPH</name>
<dbReference type="InterPro" id="IPR013785">
    <property type="entry name" value="Aldolase_TIM"/>
</dbReference>
<evidence type="ECO:0000313" key="3">
    <source>
        <dbReference type="EMBL" id="QEE20950.1"/>
    </source>
</evidence>
<dbReference type="InterPro" id="IPR002220">
    <property type="entry name" value="DapA-like"/>
</dbReference>
<dbReference type="SUPFAM" id="SSF51569">
    <property type="entry name" value="Aldolase"/>
    <property type="match status" value="1"/>
</dbReference>
<evidence type="ECO:0000256" key="1">
    <source>
        <dbReference type="ARBA" id="ARBA00023239"/>
    </source>
</evidence>
<dbReference type="EMBL" id="CP041690">
    <property type="protein sequence ID" value="QEE20950.1"/>
    <property type="molecule type" value="Genomic_DNA"/>
</dbReference>
<organism evidence="3 4">
    <name type="scientific">Paradevosia tibetensis</name>
    <dbReference type="NCBI Taxonomy" id="1447062"/>
    <lineage>
        <taxon>Bacteria</taxon>
        <taxon>Pseudomonadati</taxon>
        <taxon>Pseudomonadota</taxon>
        <taxon>Alphaproteobacteria</taxon>
        <taxon>Hyphomicrobiales</taxon>
        <taxon>Devosiaceae</taxon>
        <taxon>Paradevosia</taxon>
    </lineage>
</organism>
<dbReference type="SMART" id="SM01130">
    <property type="entry name" value="DHDPS"/>
    <property type="match status" value="1"/>
</dbReference>
<dbReference type="PIRSF" id="PIRSF001365">
    <property type="entry name" value="DHDPS"/>
    <property type="match status" value="1"/>
</dbReference>
<dbReference type="CDD" id="cd00408">
    <property type="entry name" value="DHDPS-like"/>
    <property type="match status" value="1"/>
</dbReference>
<protein>
    <submittedName>
        <fullName evidence="3">Dihydrodipicolinate synthase family protein</fullName>
    </submittedName>
</protein>
<keyword evidence="4" id="KW-1185">Reference proteome</keyword>
<gene>
    <name evidence="3" type="ORF">FNA67_12520</name>
</gene>
<comment type="similarity">
    <text evidence="2">Belongs to the DapA family.</text>
</comment>
<dbReference type="OrthoDB" id="7157803at2"/>
<keyword evidence="1 2" id="KW-0456">Lyase</keyword>
<dbReference type="GO" id="GO:0008840">
    <property type="term" value="F:4-hydroxy-tetrahydrodipicolinate synthase activity"/>
    <property type="evidence" value="ECO:0007669"/>
    <property type="project" value="TreeGrafter"/>
</dbReference>
<dbReference type="Pfam" id="PF00701">
    <property type="entry name" value="DHDPS"/>
    <property type="match status" value="1"/>
</dbReference>
<proteinExistence type="inferred from homology"/>
<reference evidence="3 4" key="1">
    <citation type="journal article" date="2015" name="Int. J. Syst. Evol. Microbiol.">
        <title>Youhaiella tibetensis gen. nov., sp. nov., isolated from subsurface sediment.</title>
        <authorList>
            <person name="Wang Y.X."/>
            <person name="Huang F.Q."/>
            <person name="Nogi Y."/>
            <person name="Pang S.J."/>
            <person name="Wang P.K."/>
            <person name="Lv J."/>
        </authorList>
    </citation>
    <scope>NUCLEOTIDE SEQUENCE [LARGE SCALE GENOMIC DNA]</scope>
    <source>
        <strain evidence="4">fig4</strain>
    </source>
</reference>
<accession>A0A5B9DNM4</accession>
<dbReference type="PANTHER" id="PTHR12128">
    <property type="entry name" value="DIHYDRODIPICOLINATE SYNTHASE"/>
    <property type="match status" value="1"/>
</dbReference>
<dbReference type="KEGG" id="yti:FNA67_12520"/>
<dbReference type="PANTHER" id="PTHR12128:SF67">
    <property type="entry name" value="BLR3884 PROTEIN"/>
    <property type="match status" value="1"/>
</dbReference>
<evidence type="ECO:0000313" key="4">
    <source>
        <dbReference type="Proteomes" id="UP000321062"/>
    </source>
</evidence>
<dbReference type="Gene3D" id="3.20.20.70">
    <property type="entry name" value="Aldolase class I"/>
    <property type="match status" value="1"/>
</dbReference>
<evidence type="ECO:0000256" key="2">
    <source>
        <dbReference type="PIRNR" id="PIRNR001365"/>
    </source>
</evidence>
<dbReference type="Proteomes" id="UP000321062">
    <property type="component" value="Chromosome"/>
</dbReference>
<dbReference type="AlphaFoldDB" id="A0A5B9DNM4"/>
<dbReference type="RefSeq" id="WP_147656257.1">
    <property type="nucleotide sequence ID" value="NZ_BMFM01000001.1"/>
</dbReference>